<evidence type="ECO:0000313" key="5">
    <source>
        <dbReference type="EMBL" id="MBB6107654.1"/>
    </source>
</evidence>
<evidence type="ECO:0000313" key="6">
    <source>
        <dbReference type="Proteomes" id="UP000541583"/>
    </source>
</evidence>
<dbReference type="SMART" id="SM00342">
    <property type="entry name" value="HTH_ARAC"/>
    <property type="match status" value="1"/>
</dbReference>
<evidence type="ECO:0000256" key="2">
    <source>
        <dbReference type="ARBA" id="ARBA00023125"/>
    </source>
</evidence>
<reference evidence="5 6" key="1">
    <citation type="submission" date="2020-08" db="EMBL/GenBank/DDBJ databases">
        <title>Genomic Encyclopedia of Type Strains, Phase IV (KMG-V): Genome sequencing to study the core and pangenomes of soil and plant-associated prokaryotes.</title>
        <authorList>
            <person name="Whitman W."/>
        </authorList>
    </citation>
    <scope>NUCLEOTIDE SEQUENCE [LARGE SCALE GENOMIC DNA]</scope>
    <source>
        <strain evidence="5 6">ANJLi2</strain>
    </source>
</reference>
<evidence type="ECO:0000259" key="4">
    <source>
        <dbReference type="PROSITE" id="PS01124"/>
    </source>
</evidence>
<dbReference type="SUPFAM" id="SSF46689">
    <property type="entry name" value="Homeodomain-like"/>
    <property type="match status" value="1"/>
</dbReference>
<gene>
    <name evidence="5" type="ORF">HDF23_000384</name>
</gene>
<dbReference type="Proteomes" id="UP000541583">
    <property type="component" value="Unassembled WGS sequence"/>
</dbReference>
<dbReference type="Pfam" id="PF12833">
    <property type="entry name" value="HTH_18"/>
    <property type="match status" value="1"/>
</dbReference>
<organism evidence="5 6">
    <name type="scientific">Mucilaginibacter lappiensis</name>
    <dbReference type="NCBI Taxonomy" id="354630"/>
    <lineage>
        <taxon>Bacteria</taxon>
        <taxon>Pseudomonadati</taxon>
        <taxon>Bacteroidota</taxon>
        <taxon>Sphingobacteriia</taxon>
        <taxon>Sphingobacteriales</taxon>
        <taxon>Sphingobacteriaceae</taxon>
        <taxon>Mucilaginibacter</taxon>
    </lineage>
</organism>
<dbReference type="PANTHER" id="PTHR43280:SF32">
    <property type="entry name" value="TRANSCRIPTIONAL REGULATORY PROTEIN"/>
    <property type="match status" value="1"/>
</dbReference>
<dbReference type="PROSITE" id="PS01124">
    <property type="entry name" value="HTH_ARAC_FAMILY_2"/>
    <property type="match status" value="1"/>
</dbReference>
<accession>A0ABR6PEJ2</accession>
<dbReference type="Gene3D" id="1.10.10.60">
    <property type="entry name" value="Homeodomain-like"/>
    <property type="match status" value="1"/>
</dbReference>
<comment type="caution">
    <text evidence="5">The sequence shown here is derived from an EMBL/GenBank/DDBJ whole genome shotgun (WGS) entry which is preliminary data.</text>
</comment>
<dbReference type="EMBL" id="JACHCB010000001">
    <property type="protein sequence ID" value="MBB6107654.1"/>
    <property type="molecule type" value="Genomic_DNA"/>
</dbReference>
<evidence type="ECO:0000256" key="3">
    <source>
        <dbReference type="ARBA" id="ARBA00023163"/>
    </source>
</evidence>
<feature type="domain" description="HTH araC/xylS-type" evidence="4">
    <location>
        <begin position="186"/>
        <end position="284"/>
    </location>
</feature>
<dbReference type="InterPro" id="IPR018060">
    <property type="entry name" value="HTH_AraC"/>
</dbReference>
<keyword evidence="2" id="KW-0238">DNA-binding</keyword>
<keyword evidence="3" id="KW-0804">Transcription</keyword>
<dbReference type="InterPro" id="IPR009057">
    <property type="entry name" value="Homeodomain-like_sf"/>
</dbReference>
<dbReference type="PRINTS" id="PR00032">
    <property type="entry name" value="HTHARAC"/>
</dbReference>
<proteinExistence type="predicted"/>
<keyword evidence="6" id="KW-1185">Reference proteome</keyword>
<name>A0ABR6PEJ2_9SPHI</name>
<dbReference type="RefSeq" id="WP_139332169.1">
    <property type="nucleotide sequence ID" value="NZ_FTMG01000001.1"/>
</dbReference>
<dbReference type="InterPro" id="IPR020449">
    <property type="entry name" value="Tscrpt_reg_AraC-type_HTH"/>
</dbReference>
<keyword evidence="1" id="KW-0805">Transcription regulation</keyword>
<protein>
    <submittedName>
        <fullName evidence="5">AraC-like DNA-binding protein</fullName>
    </submittedName>
</protein>
<dbReference type="SUPFAM" id="SSF51215">
    <property type="entry name" value="Regulatory protein AraC"/>
    <property type="match status" value="1"/>
</dbReference>
<dbReference type="InterPro" id="IPR037923">
    <property type="entry name" value="HTH-like"/>
</dbReference>
<dbReference type="PANTHER" id="PTHR43280">
    <property type="entry name" value="ARAC-FAMILY TRANSCRIPTIONAL REGULATOR"/>
    <property type="match status" value="1"/>
</dbReference>
<evidence type="ECO:0000256" key="1">
    <source>
        <dbReference type="ARBA" id="ARBA00023015"/>
    </source>
</evidence>
<sequence>MKKYSNIIEEFKISQLTPAGVIVMDIKQDDIDCGHNLFIPHRDNYYKIIVPMEGEFKLMVDFKDFDISAPALIMLVPGQVHHLTFLTSPKGYFIGFDPSLITKEFTQILMNWGLDPFLYNNETGVPLQVLKLIDLLNTLLHDKQDTFINTSVHAILTAILNLIIGYSISRPDNKTGQVNQSVKIEREFSTLLRTHFKNWKRPADYASALSITVSHLNDTLKETTGKPVSEHIQQYVILEAKRLLFFTDQSIKEIGYSLGYDDPNYFSRLFKKNENITPLEFRYQFRD</sequence>